<dbReference type="Gene3D" id="3.30.70.2530">
    <property type="match status" value="1"/>
</dbReference>
<dbReference type="AlphaFoldDB" id="A0A1M6PCC7"/>
<dbReference type="Gene3D" id="3.30.70.2520">
    <property type="match status" value="1"/>
</dbReference>
<dbReference type="InterPro" id="IPR010031">
    <property type="entry name" value="FAD_lactone_oxidase-like"/>
</dbReference>
<dbReference type="PROSITE" id="PS51387">
    <property type="entry name" value="FAD_PCMH"/>
    <property type="match status" value="1"/>
</dbReference>
<dbReference type="SUPFAM" id="SSF56176">
    <property type="entry name" value="FAD-binding/transporter-associated domain-like"/>
    <property type="match status" value="1"/>
</dbReference>
<dbReference type="InterPro" id="IPR016169">
    <property type="entry name" value="FAD-bd_PCMH_sub2"/>
</dbReference>
<feature type="domain" description="FAD-binding PCMH-type" evidence="2">
    <location>
        <begin position="10"/>
        <end position="174"/>
    </location>
</feature>
<sequence length="409" mass="43273">MVTSNWAGNVRYSARAVHHPRSIAELQELVAGSERVRAVGTGHSFNRIADTEGDLVSVAGLPARIEIDEAQGCVTVGAGMRFGEVVGPLDAAGLALANMGSLPHISVAGACSTGTHGSGDANRVLGAYARAIEVVGADGALRTVRRGEPDFPGSVIALGALGVVTAVTLDVVPAFGVRQWVHEGLTDLDAVDAALSAAYSVSAFTHWAGAGFEQVWLKVRDGDPVPEPGWLGTTPADGPRHMVRGVDPRHCTPQRGEPGPWHARLPHFRLEFTPSTGDELQSEWFLPRELAGAGLRALDAVRETIAPVLQVCEVRSIAADDTWLSPAAGRDTVAFHFTWDDSPAVEPVVAAVDAALEPLGARPHWAKLSALAPAVVRERWPEFGRWAELVGRHDPAGTFRNAYLAALLD</sequence>
<dbReference type="GO" id="GO:0003885">
    <property type="term" value="F:D-arabinono-1,4-lactone oxidase activity"/>
    <property type="evidence" value="ECO:0007669"/>
    <property type="project" value="InterPro"/>
</dbReference>
<name>A0A1M6PCC7_PSETH</name>
<dbReference type="InterPro" id="IPR016171">
    <property type="entry name" value="Vanillyl_alc_oxidase_C-sub2"/>
</dbReference>
<dbReference type="InterPro" id="IPR006094">
    <property type="entry name" value="Oxid_FAD_bind_N"/>
</dbReference>
<dbReference type="GO" id="GO:0071949">
    <property type="term" value="F:FAD binding"/>
    <property type="evidence" value="ECO:0007669"/>
    <property type="project" value="InterPro"/>
</dbReference>
<dbReference type="InterPro" id="IPR007173">
    <property type="entry name" value="ALO_C"/>
</dbReference>
<evidence type="ECO:0000313" key="4">
    <source>
        <dbReference type="Proteomes" id="UP000184363"/>
    </source>
</evidence>
<dbReference type="OrthoDB" id="9800184at2"/>
<dbReference type="Pfam" id="PF01565">
    <property type="entry name" value="FAD_binding_4"/>
    <property type="match status" value="1"/>
</dbReference>
<dbReference type="STRING" id="1848.SAMN05443637_102183"/>
<keyword evidence="1" id="KW-0560">Oxidoreductase</keyword>
<proteinExistence type="predicted"/>
<dbReference type="Gene3D" id="3.30.43.10">
    <property type="entry name" value="Uridine Diphospho-n-acetylenolpyruvylglucosamine Reductase, domain 2"/>
    <property type="match status" value="1"/>
</dbReference>
<dbReference type="PANTHER" id="PTHR43762:SF1">
    <property type="entry name" value="D-ARABINONO-1,4-LACTONE OXIDASE"/>
    <property type="match status" value="1"/>
</dbReference>
<evidence type="ECO:0000259" key="2">
    <source>
        <dbReference type="PROSITE" id="PS51387"/>
    </source>
</evidence>
<dbReference type="RefSeq" id="WP_073455325.1">
    <property type="nucleotide sequence ID" value="NZ_CALGVN010000053.1"/>
</dbReference>
<dbReference type="InterPro" id="IPR016166">
    <property type="entry name" value="FAD-bd_PCMH"/>
</dbReference>
<dbReference type="Pfam" id="PF04030">
    <property type="entry name" value="ALO"/>
    <property type="match status" value="1"/>
</dbReference>
<dbReference type="PIRSF" id="PIRSF000136">
    <property type="entry name" value="LGO_GLO"/>
    <property type="match status" value="1"/>
</dbReference>
<dbReference type="InterPro" id="IPR036318">
    <property type="entry name" value="FAD-bd_PCMH-like_sf"/>
</dbReference>
<dbReference type="GO" id="GO:0016020">
    <property type="term" value="C:membrane"/>
    <property type="evidence" value="ECO:0007669"/>
    <property type="project" value="InterPro"/>
</dbReference>
<dbReference type="EMBL" id="FRAP01000002">
    <property type="protein sequence ID" value="SHK05611.1"/>
    <property type="molecule type" value="Genomic_DNA"/>
</dbReference>
<dbReference type="PANTHER" id="PTHR43762">
    <property type="entry name" value="L-GULONOLACTONE OXIDASE"/>
    <property type="match status" value="1"/>
</dbReference>
<dbReference type="Proteomes" id="UP000184363">
    <property type="component" value="Unassembled WGS sequence"/>
</dbReference>
<dbReference type="Gene3D" id="3.30.465.10">
    <property type="match status" value="1"/>
</dbReference>
<organism evidence="3 4">
    <name type="scientific">Pseudonocardia thermophila</name>
    <dbReference type="NCBI Taxonomy" id="1848"/>
    <lineage>
        <taxon>Bacteria</taxon>
        <taxon>Bacillati</taxon>
        <taxon>Actinomycetota</taxon>
        <taxon>Actinomycetes</taxon>
        <taxon>Pseudonocardiales</taxon>
        <taxon>Pseudonocardiaceae</taxon>
        <taxon>Pseudonocardia</taxon>
    </lineage>
</organism>
<gene>
    <name evidence="3" type="ORF">SAMN05443637_102183</name>
</gene>
<keyword evidence="4" id="KW-1185">Reference proteome</keyword>
<dbReference type="InterPro" id="IPR016167">
    <property type="entry name" value="FAD-bd_PCMH_sub1"/>
</dbReference>
<protein>
    <submittedName>
        <fullName evidence="3">Xylitol oxidase</fullName>
    </submittedName>
</protein>
<dbReference type="GO" id="GO:0080049">
    <property type="term" value="F:L-gulono-1,4-lactone dehydrogenase activity"/>
    <property type="evidence" value="ECO:0007669"/>
    <property type="project" value="TreeGrafter"/>
</dbReference>
<accession>A0A1M6PCC7</accession>
<evidence type="ECO:0000256" key="1">
    <source>
        <dbReference type="ARBA" id="ARBA00023002"/>
    </source>
</evidence>
<dbReference type="Gene3D" id="1.10.45.10">
    <property type="entry name" value="Vanillyl-alcohol Oxidase, Chain A, domain 4"/>
    <property type="match status" value="1"/>
</dbReference>
<evidence type="ECO:0000313" key="3">
    <source>
        <dbReference type="EMBL" id="SHK05611.1"/>
    </source>
</evidence>
<reference evidence="3 4" key="1">
    <citation type="submission" date="2016-11" db="EMBL/GenBank/DDBJ databases">
        <authorList>
            <person name="Jaros S."/>
            <person name="Januszkiewicz K."/>
            <person name="Wedrychowicz H."/>
        </authorList>
    </citation>
    <scope>NUCLEOTIDE SEQUENCE [LARGE SCALE GENOMIC DNA]</scope>
    <source>
        <strain evidence="3 4">DSM 43832</strain>
    </source>
</reference>